<proteinExistence type="inferred from homology"/>
<sequence length="124" mass="14356">MLGDLLIFGTLLVNAGAVLNFKLKRKEAHGFGDESGAPTTGDNIREFLLSLRYFRIFIAFWNIFMMFCMIVTPFFFVKFKHTHFSNRNSITFILNYLQCQKKSNRNSVFNLYTSIFTNSAINNS</sequence>
<organism evidence="7 8">
    <name type="scientific">Cyprinodon variegatus</name>
    <name type="common">Sheepshead minnow</name>
    <dbReference type="NCBI Taxonomy" id="28743"/>
    <lineage>
        <taxon>Eukaryota</taxon>
        <taxon>Metazoa</taxon>
        <taxon>Chordata</taxon>
        <taxon>Craniata</taxon>
        <taxon>Vertebrata</taxon>
        <taxon>Euteleostomi</taxon>
        <taxon>Actinopterygii</taxon>
        <taxon>Neopterygii</taxon>
        <taxon>Teleostei</taxon>
        <taxon>Neoteleostei</taxon>
        <taxon>Acanthomorphata</taxon>
        <taxon>Ovalentaria</taxon>
        <taxon>Atherinomorphae</taxon>
        <taxon>Cyprinodontiformes</taxon>
        <taxon>Cyprinodontidae</taxon>
        <taxon>Cyprinodon</taxon>
    </lineage>
</organism>
<protein>
    <submittedName>
        <fullName evidence="7">Small integral membrane protein 7</fullName>
    </submittedName>
</protein>
<keyword evidence="4 6" id="KW-1133">Transmembrane helix</keyword>
<evidence type="ECO:0000313" key="7">
    <source>
        <dbReference type="Ensembl" id="ENSCVAP00000003216.1"/>
    </source>
</evidence>
<reference evidence="7" key="1">
    <citation type="submission" date="2025-08" db="UniProtKB">
        <authorList>
            <consortium name="Ensembl"/>
        </authorList>
    </citation>
    <scope>IDENTIFICATION</scope>
</reference>
<evidence type="ECO:0000256" key="2">
    <source>
        <dbReference type="ARBA" id="ARBA00008578"/>
    </source>
</evidence>
<dbReference type="Ensembl" id="ENSCVAT00000010396.1">
    <property type="protein sequence ID" value="ENSCVAP00000003216.1"/>
    <property type="gene ID" value="ENSCVAG00000004410.1"/>
</dbReference>
<dbReference type="STRING" id="28743.ENSCVAP00000003216"/>
<feature type="transmembrane region" description="Helical" evidence="6">
    <location>
        <begin position="53"/>
        <end position="77"/>
    </location>
</feature>
<dbReference type="GeneTree" id="ENSGT00390000014626"/>
<evidence type="ECO:0000313" key="8">
    <source>
        <dbReference type="Proteomes" id="UP000265020"/>
    </source>
</evidence>
<evidence type="ECO:0000256" key="5">
    <source>
        <dbReference type="ARBA" id="ARBA00023136"/>
    </source>
</evidence>
<dbReference type="AlphaFoldDB" id="A0A3Q2CDY3"/>
<dbReference type="PANTHER" id="PTHR28622:SF1">
    <property type="entry name" value="SMALL INTEGRAL MEMBRANE PROTEIN 7"/>
    <property type="match status" value="1"/>
</dbReference>
<evidence type="ECO:0000256" key="3">
    <source>
        <dbReference type="ARBA" id="ARBA00022692"/>
    </source>
</evidence>
<evidence type="ECO:0000256" key="6">
    <source>
        <dbReference type="SAM" id="Phobius"/>
    </source>
</evidence>
<reference evidence="7" key="2">
    <citation type="submission" date="2025-09" db="UniProtKB">
        <authorList>
            <consortium name="Ensembl"/>
        </authorList>
    </citation>
    <scope>IDENTIFICATION</scope>
</reference>
<dbReference type="PANTHER" id="PTHR28622">
    <property type="entry name" value="SMALL INTEGRAL MEMBRANE PROTEIN 7"/>
    <property type="match status" value="1"/>
</dbReference>
<keyword evidence="5 6" id="KW-0472">Membrane</keyword>
<dbReference type="GO" id="GO:0016020">
    <property type="term" value="C:membrane"/>
    <property type="evidence" value="ECO:0007669"/>
    <property type="project" value="UniProtKB-SubCell"/>
</dbReference>
<dbReference type="InterPro" id="IPR037659">
    <property type="entry name" value="SMIM7"/>
</dbReference>
<evidence type="ECO:0000256" key="1">
    <source>
        <dbReference type="ARBA" id="ARBA00004167"/>
    </source>
</evidence>
<accession>A0A3Q2CDY3</accession>
<name>A0A3Q2CDY3_CYPVA</name>
<comment type="similarity">
    <text evidence="2">Belongs to the SMIM7 family.</text>
</comment>
<keyword evidence="3 6" id="KW-0812">Transmembrane</keyword>
<keyword evidence="8" id="KW-1185">Reference proteome</keyword>
<comment type="subcellular location">
    <subcellularLocation>
        <location evidence="1">Membrane</location>
        <topology evidence="1">Single-pass membrane protein</topology>
    </subcellularLocation>
</comment>
<dbReference type="Proteomes" id="UP000265020">
    <property type="component" value="Unassembled WGS sequence"/>
</dbReference>
<evidence type="ECO:0000256" key="4">
    <source>
        <dbReference type="ARBA" id="ARBA00022989"/>
    </source>
</evidence>